<keyword evidence="1" id="KW-1133">Transmembrane helix</keyword>
<feature type="transmembrane region" description="Helical" evidence="1">
    <location>
        <begin position="145"/>
        <end position="165"/>
    </location>
</feature>
<evidence type="ECO:0000313" key="3">
    <source>
        <dbReference type="EMBL" id="AWK89895.1"/>
    </source>
</evidence>
<feature type="transmembrane region" description="Helical" evidence="1">
    <location>
        <begin position="120"/>
        <end position="138"/>
    </location>
</feature>
<proteinExistence type="predicted"/>
<dbReference type="AlphaFoldDB" id="A0A2S2CZM9"/>
<dbReference type="InterPro" id="IPR036938">
    <property type="entry name" value="PAP2/HPO_sf"/>
</dbReference>
<accession>A0A2S2CZM9</accession>
<feature type="transmembrane region" description="Helical" evidence="1">
    <location>
        <begin position="47"/>
        <end position="72"/>
    </location>
</feature>
<geneLocation type="plasmid" evidence="3 4">
    <name>unnamed3</name>
</geneLocation>
<organism evidence="3 4">
    <name type="scientific">Azospirillum thermophilum</name>
    <dbReference type="NCBI Taxonomy" id="2202148"/>
    <lineage>
        <taxon>Bacteria</taxon>
        <taxon>Pseudomonadati</taxon>
        <taxon>Pseudomonadota</taxon>
        <taxon>Alphaproteobacteria</taxon>
        <taxon>Rhodospirillales</taxon>
        <taxon>Azospirillaceae</taxon>
        <taxon>Azospirillum</taxon>
    </lineage>
</organism>
<reference evidence="4" key="1">
    <citation type="submission" date="2018-05" db="EMBL/GenBank/DDBJ databases">
        <title>Azospirillum thermophila sp. nov., a novel isolated from hot spring.</title>
        <authorList>
            <person name="Zhao Z."/>
        </authorList>
    </citation>
    <scope>NUCLEOTIDE SEQUENCE [LARGE SCALE GENOMIC DNA]</scope>
    <source>
        <strain evidence="4">CFH 70021</strain>
        <plasmid evidence="4">unnamed3</plasmid>
    </source>
</reference>
<dbReference type="OrthoDB" id="7303474at2"/>
<keyword evidence="1" id="KW-0812">Transmembrane</keyword>
<dbReference type="Gene3D" id="1.20.144.10">
    <property type="entry name" value="Phosphatidic acid phosphatase type 2/haloperoxidase"/>
    <property type="match status" value="1"/>
</dbReference>
<dbReference type="Proteomes" id="UP000245629">
    <property type="component" value="Plasmid unnamed3"/>
</dbReference>
<dbReference type="InterPro" id="IPR000326">
    <property type="entry name" value="PAP2/HPO"/>
</dbReference>
<feature type="transmembrane region" description="Helical" evidence="1">
    <location>
        <begin position="171"/>
        <end position="191"/>
    </location>
</feature>
<feature type="domain" description="Phosphatidic acid phosphatase type 2/haloperoxidase" evidence="2">
    <location>
        <begin position="116"/>
        <end position="189"/>
    </location>
</feature>
<gene>
    <name evidence="3" type="ORF">DEW08_28160</name>
</gene>
<keyword evidence="1" id="KW-0472">Membrane</keyword>
<evidence type="ECO:0000259" key="2">
    <source>
        <dbReference type="Pfam" id="PF01569"/>
    </source>
</evidence>
<feature type="transmembrane region" description="Helical" evidence="1">
    <location>
        <begin position="79"/>
        <end position="100"/>
    </location>
</feature>
<dbReference type="EMBL" id="CP029358">
    <property type="protein sequence ID" value="AWK89895.1"/>
    <property type="molecule type" value="Genomic_DNA"/>
</dbReference>
<evidence type="ECO:0000313" key="4">
    <source>
        <dbReference type="Proteomes" id="UP000245629"/>
    </source>
</evidence>
<keyword evidence="3" id="KW-0614">Plasmid</keyword>
<sequence>MVPQSVNAATPHGRPTVRGYSRMANPACRAKLPSIHPADDTPMLRDVSAAVTLLGSSVLLLPLSVLLAAVLWRQHSARLALRWIAVLGACLLGMAALKLYGHACGLPILLRRVVSPSGHAAFSALFYGSLAAVMLRAVDIPWRRTLLMAGTAGLVAAIGLSRILLRAHTKLEVLIGLSVGAAAALAFALSIRSLPPARLRLRPAAAGAVLACGLAALAVGDRSVIEETIRALADEVQQEVGLCMTGPSDLAALRTR</sequence>
<evidence type="ECO:0000256" key="1">
    <source>
        <dbReference type="SAM" id="Phobius"/>
    </source>
</evidence>
<dbReference type="KEGG" id="azz:DEW08_28160"/>
<name>A0A2S2CZM9_9PROT</name>
<protein>
    <recommendedName>
        <fullName evidence="2">Phosphatidic acid phosphatase type 2/haloperoxidase domain-containing protein</fullName>
    </recommendedName>
</protein>
<keyword evidence="4" id="KW-1185">Reference proteome</keyword>
<dbReference type="Pfam" id="PF01569">
    <property type="entry name" value="PAP2"/>
    <property type="match status" value="1"/>
</dbReference>
<dbReference type="SUPFAM" id="SSF48317">
    <property type="entry name" value="Acid phosphatase/Vanadium-dependent haloperoxidase"/>
    <property type="match status" value="1"/>
</dbReference>